<protein>
    <submittedName>
        <fullName evidence="1">Uncharacterized protein</fullName>
    </submittedName>
</protein>
<dbReference type="OrthoDB" id="2447803at2759"/>
<sequence length="273" mass="30753">MSYPMYGPAHSPQLPHRDYVTVLAATALLSPSLRLEIYLILLALSGSTTLHSLTCSSEVNMDAERGVSRIVRNASQETHFYSLQKLQIRVAKCRTISPLLPRLLHLQVIRSLGVDMTNEPKSLFDVISQCSALRVLEVAFRDQQGLSRTVGFGDLEAILACNYVTEFTLRSAYPVNQSDSDITRMALAWPRLQKLDLGWRHVRQDLAMRKISLWAVFLLTHLCPHLQVVRLYINTKPRSTPTFDSTSLPLHFRDSPRSASLDVVGLGFSMNFE</sequence>
<dbReference type="EMBL" id="JAACJM010000039">
    <property type="protein sequence ID" value="KAF5361671.1"/>
    <property type="molecule type" value="Genomic_DNA"/>
</dbReference>
<evidence type="ECO:0000313" key="1">
    <source>
        <dbReference type="EMBL" id="KAF5361671.1"/>
    </source>
</evidence>
<gene>
    <name evidence="1" type="ORF">D9758_007368</name>
</gene>
<proteinExistence type="predicted"/>
<dbReference type="AlphaFoldDB" id="A0A8H5LLI8"/>
<dbReference type="Proteomes" id="UP000559256">
    <property type="component" value="Unassembled WGS sequence"/>
</dbReference>
<dbReference type="Gene3D" id="3.80.10.10">
    <property type="entry name" value="Ribonuclease Inhibitor"/>
    <property type="match status" value="1"/>
</dbReference>
<organism evidence="1 2">
    <name type="scientific">Tetrapyrgos nigripes</name>
    <dbReference type="NCBI Taxonomy" id="182062"/>
    <lineage>
        <taxon>Eukaryota</taxon>
        <taxon>Fungi</taxon>
        <taxon>Dikarya</taxon>
        <taxon>Basidiomycota</taxon>
        <taxon>Agaricomycotina</taxon>
        <taxon>Agaricomycetes</taxon>
        <taxon>Agaricomycetidae</taxon>
        <taxon>Agaricales</taxon>
        <taxon>Marasmiineae</taxon>
        <taxon>Marasmiaceae</taxon>
        <taxon>Tetrapyrgos</taxon>
    </lineage>
</organism>
<keyword evidence="2" id="KW-1185">Reference proteome</keyword>
<comment type="caution">
    <text evidence="1">The sequence shown here is derived from an EMBL/GenBank/DDBJ whole genome shotgun (WGS) entry which is preliminary data.</text>
</comment>
<reference evidence="1 2" key="1">
    <citation type="journal article" date="2020" name="ISME J.">
        <title>Uncovering the hidden diversity of litter-decomposition mechanisms in mushroom-forming fungi.</title>
        <authorList>
            <person name="Floudas D."/>
            <person name="Bentzer J."/>
            <person name="Ahren D."/>
            <person name="Johansson T."/>
            <person name="Persson P."/>
            <person name="Tunlid A."/>
        </authorList>
    </citation>
    <scope>NUCLEOTIDE SEQUENCE [LARGE SCALE GENOMIC DNA]</scope>
    <source>
        <strain evidence="1 2">CBS 291.85</strain>
    </source>
</reference>
<dbReference type="InterPro" id="IPR032675">
    <property type="entry name" value="LRR_dom_sf"/>
</dbReference>
<dbReference type="SUPFAM" id="SSF52047">
    <property type="entry name" value="RNI-like"/>
    <property type="match status" value="1"/>
</dbReference>
<name>A0A8H5LLI8_9AGAR</name>
<evidence type="ECO:0000313" key="2">
    <source>
        <dbReference type="Proteomes" id="UP000559256"/>
    </source>
</evidence>
<accession>A0A8H5LLI8</accession>